<dbReference type="PROSITE" id="PS51186">
    <property type="entry name" value="GNAT"/>
    <property type="match status" value="1"/>
</dbReference>
<dbReference type="PANTHER" id="PTHR43877">
    <property type="entry name" value="AMINOALKYLPHOSPHONATE N-ACETYLTRANSFERASE-RELATED-RELATED"/>
    <property type="match status" value="1"/>
</dbReference>
<evidence type="ECO:0000256" key="1">
    <source>
        <dbReference type="ARBA" id="ARBA00022679"/>
    </source>
</evidence>
<dbReference type="InterPro" id="IPR050832">
    <property type="entry name" value="Bact_Acetyltransf"/>
</dbReference>
<dbReference type="CDD" id="cd04301">
    <property type="entry name" value="NAT_SF"/>
    <property type="match status" value="1"/>
</dbReference>
<dbReference type="InterPro" id="IPR000182">
    <property type="entry name" value="GNAT_dom"/>
</dbReference>
<dbReference type="Proteomes" id="UP000199071">
    <property type="component" value="Unassembled WGS sequence"/>
</dbReference>
<dbReference type="GO" id="GO:0016747">
    <property type="term" value="F:acyltransferase activity, transferring groups other than amino-acyl groups"/>
    <property type="evidence" value="ECO:0007669"/>
    <property type="project" value="InterPro"/>
</dbReference>
<dbReference type="PANTHER" id="PTHR43877:SF1">
    <property type="entry name" value="ACETYLTRANSFERASE"/>
    <property type="match status" value="1"/>
</dbReference>
<dbReference type="STRING" id="665467.SAMN02982931_03648"/>
<reference evidence="4 5" key="1">
    <citation type="submission" date="2016-10" db="EMBL/GenBank/DDBJ databases">
        <authorList>
            <person name="de Groot N.N."/>
        </authorList>
    </citation>
    <scope>NUCLEOTIDE SEQUENCE [LARGE SCALE GENOMIC DNA]</scope>
    <source>
        <strain evidence="4 5">ATCC 35022</strain>
    </source>
</reference>
<dbReference type="Pfam" id="PF00583">
    <property type="entry name" value="Acetyltransf_1"/>
    <property type="match status" value="1"/>
</dbReference>
<evidence type="ECO:0000256" key="2">
    <source>
        <dbReference type="ARBA" id="ARBA00023315"/>
    </source>
</evidence>
<dbReference type="RefSeq" id="WP_090878576.1">
    <property type="nucleotide sequence ID" value="NZ_FMXQ01000008.1"/>
</dbReference>
<keyword evidence="1 4" id="KW-0808">Transferase</keyword>
<evidence type="ECO:0000259" key="3">
    <source>
        <dbReference type="PROSITE" id="PS51186"/>
    </source>
</evidence>
<keyword evidence="2" id="KW-0012">Acyltransferase</keyword>
<feature type="domain" description="N-acetyltransferase" evidence="3">
    <location>
        <begin position="6"/>
        <end position="141"/>
    </location>
</feature>
<sequence length="168" mass="17446">MTAQPFSYRLESPADSAEIEALHAEAFGPGRFARAAFRLREGVPHLPALSFVAVVDEGVAASVRLTPITIGDRPALLLGPLAVKPSFKGRGAGKQLVRMAAEAARNDGHSVLLLVGDLPYYGPLGFEQLAPHAITMPAAVDPERVLVAGLAPGVLDGLAGPATAAPRR</sequence>
<evidence type="ECO:0000313" key="4">
    <source>
        <dbReference type="EMBL" id="SDB47498.1"/>
    </source>
</evidence>
<gene>
    <name evidence="4" type="ORF">SAMN02982931_03648</name>
</gene>
<accession>A0A1G6DQT2</accession>
<evidence type="ECO:0000313" key="5">
    <source>
        <dbReference type="Proteomes" id="UP000199071"/>
    </source>
</evidence>
<keyword evidence="5" id="KW-1185">Reference proteome</keyword>
<dbReference type="AlphaFoldDB" id="A0A1G6DQT2"/>
<proteinExistence type="predicted"/>
<dbReference type="Gene3D" id="3.40.630.30">
    <property type="match status" value="1"/>
</dbReference>
<dbReference type="SUPFAM" id="SSF55729">
    <property type="entry name" value="Acyl-CoA N-acyltransferases (Nat)"/>
    <property type="match status" value="1"/>
</dbReference>
<dbReference type="EMBL" id="FMXQ01000008">
    <property type="protein sequence ID" value="SDB47498.1"/>
    <property type="molecule type" value="Genomic_DNA"/>
</dbReference>
<name>A0A1G6DQT2_9HYPH</name>
<dbReference type="OrthoDB" id="9815099at2"/>
<organism evidence="4 5">
    <name type="scientific">Bauldia litoralis</name>
    <dbReference type="NCBI Taxonomy" id="665467"/>
    <lineage>
        <taxon>Bacteria</taxon>
        <taxon>Pseudomonadati</taxon>
        <taxon>Pseudomonadota</taxon>
        <taxon>Alphaproteobacteria</taxon>
        <taxon>Hyphomicrobiales</taxon>
        <taxon>Kaistiaceae</taxon>
        <taxon>Bauldia</taxon>
    </lineage>
</organism>
<dbReference type="InterPro" id="IPR016181">
    <property type="entry name" value="Acyl_CoA_acyltransferase"/>
</dbReference>
<protein>
    <submittedName>
        <fullName evidence="4">Predicted N-acetyltransferase YhbS</fullName>
    </submittedName>
</protein>